<comment type="pathway">
    <text evidence="8 10">Purine metabolism; AMP biosynthesis via de novo pathway; AMP from IMP: step 1/2.</text>
</comment>
<dbReference type="GO" id="GO:0044208">
    <property type="term" value="P:'de novo' AMP biosynthetic process"/>
    <property type="evidence" value="ECO:0007669"/>
    <property type="project" value="UniProtKB-UniRule"/>
</dbReference>
<protein>
    <recommendedName>
        <fullName evidence="8 10">Adenylosuccinate synthetase</fullName>
        <shortName evidence="8">AMPSase</shortName>
        <shortName evidence="8">AdSS</shortName>
        <ecNumber evidence="8 10">6.3.4.4</ecNumber>
    </recommendedName>
    <alternativeName>
        <fullName evidence="8">IMP--aspartate ligase</fullName>
    </alternativeName>
</protein>
<dbReference type="SMART" id="SM00788">
    <property type="entry name" value="Adenylsucc_synt"/>
    <property type="match status" value="1"/>
</dbReference>
<evidence type="ECO:0000313" key="12">
    <source>
        <dbReference type="Proteomes" id="UP000215027"/>
    </source>
</evidence>
<keyword evidence="3 8" id="KW-0479">Metal-binding</keyword>
<feature type="binding site" description="in other chain" evidence="8">
    <location>
        <position position="240"/>
    </location>
    <ligand>
        <name>IMP</name>
        <dbReference type="ChEBI" id="CHEBI:58053"/>
        <note>ligand shared between dimeric partners</note>
    </ligand>
</feature>
<evidence type="ECO:0000256" key="5">
    <source>
        <dbReference type="ARBA" id="ARBA00022755"/>
    </source>
</evidence>
<keyword evidence="2 8" id="KW-0436">Ligase</keyword>
<dbReference type="HAMAP" id="MF_00011">
    <property type="entry name" value="Adenylosucc_synth"/>
    <property type="match status" value="1"/>
</dbReference>
<dbReference type="GO" id="GO:0046040">
    <property type="term" value="P:IMP metabolic process"/>
    <property type="evidence" value="ECO:0007669"/>
    <property type="project" value="TreeGrafter"/>
</dbReference>
<feature type="binding site" evidence="8">
    <location>
        <begin position="418"/>
        <end position="420"/>
    </location>
    <ligand>
        <name>GTP</name>
        <dbReference type="ChEBI" id="CHEBI:37565"/>
    </ligand>
</feature>
<dbReference type="GO" id="GO:0000287">
    <property type="term" value="F:magnesium ion binding"/>
    <property type="evidence" value="ECO:0007669"/>
    <property type="project" value="UniProtKB-UniRule"/>
</dbReference>
<reference evidence="11" key="1">
    <citation type="submission" date="2016-01" db="EMBL/GenBank/DDBJ databases">
        <authorList>
            <person name="Mcilroy J.S."/>
            <person name="Karst M S."/>
            <person name="Albertsen M."/>
        </authorList>
    </citation>
    <scope>NUCLEOTIDE SEQUENCE</scope>
    <source>
        <strain evidence="11">Cfx-K</strain>
    </source>
</reference>
<dbReference type="InterPro" id="IPR001114">
    <property type="entry name" value="Adenylosuccinate_synthetase"/>
</dbReference>
<feature type="binding site" evidence="8">
    <location>
        <begin position="304"/>
        <end position="310"/>
    </location>
    <ligand>
        <name>substrate</name>
    </ligand>
</feature>
<keyword evidence="6 8" id="KW-0460">Magnesium</keyword>
<keyword evidence="4 8" id="KW-0547">Nucleotide-binding</keyword>
<dbReference type="InterPro" id="IPR042110">
    <property type="entry name" value="Adenylosuccinate_synth_dom2"/>
</dbReference>
<evidence type="ECO:0000256" key="3">
    <source>
        <dbReference type="ARBA" id="ARBA00022723"/>
    </source>
</evidence>
<evidence type="ECO:0000256" key="2">
    <source>
        <dbReference type="ARBA" id="ARBA00022598"/>
    </source>
</evidence>
<evidence type="ECO:0000256" key="4">
    <source>
        <dbReference type="ARBA" id="ARBA00022741"/>
    </source>
</evidence>
<dbReference type="InterPro" id="IPR042111">
    <property type="entry name" value="Adenylosuccinate_synth_dom3"/>
</dbReference>
<dbReference type="OrthoDB" id="9807553at2"/>
<organism evidence="11 12">
    <name type="scientific">Candidatus Promineifilum breve</name>
    <dbReference type="NCBI Taxonomy" id="1806508"/>
    <lineage>
        <taxon>Bacteria</taxon>
        <taxon>Bacillati</taxon>
        <taxon>Chloroflexota</taxon>
        <taxon>Ardenticatenia</taxon>
        <taxon>Candidatus Promineifilales</taxon>
        <taxon>Candidatus Promineifilaceae</taxon>
        <taxon>Candidatus Promineifilum</taxon>
    </lineage>
</organism>
<comment type="catalytic activity">
    <reaction evidence="8 10">
        <text>IMP + L-aspartate + GTP = N(6)-(1,2-dicarboxyethyl)-AMP + GDP + phosphate + 2 H(+)</text>
        <dbReference type="Rhea" id="RHEA:15753"/>
        <dbReference type="ChEBI" id="CHEBI:15378"/>
        <dbReference type="ChEBI" id="CHEBI:29991"/>
        <dbReference type="ChEBI" id="CHEBI:37565"/>
        <dbReference type="ChEBI" id="CHEBI:43474"/>
        <dbReference type="ChEBI" id="CHEBI:57567"/>
        <dbReference type="ChEBI" id="CHEBI:58053"/>
        <dbReference type="ChEBI" id="CHEBI:58189"/>
        <dbReference type="EC" id="6.3.4.4"/>
    </reaction>
</comment>
<feature type="active site" description="Proton donor" evidence="8">
    <location>
        <position position="41"/>
    </location>
</feature>
<feature type="binding site" evidence="8">
    <location>
        <begin position="336"/>
        <end position="338"/>
    </location>
    <ligand>
        <name>GTP</name>
        <dbReference type="ChEBI" id="CHEBI:37565"/>
    </ligand>
</feature>
<feature type="binding site" description="in other chain" evidence="8">
    <location>
        <begin position="13"/>
        <end position="16"/>
    </location>
    <ligand>
        <name>IMP</name>
        <dbReference type="ChEBI" id="CHEBI:58053"/>
        <note>ligand shared between dimeric partners</note>
    </ligand>
</feature>
<comment type="similarity">
    <text evidence="8 10">Belongs to the adenylosuccinate synthetase family.</text>
</comment>
<dbReference type="AlphaFoldDB" id="A0A161KAY4"/>
<feature type="active site" evidence="9">
    <location>
        <position position="141"/>
    </location>
</feature>
<feature type="binding site" description="in other chain" evidence="8">
    <location>
        <position position="225"/>
    </location>
    <ligand>
        <name>IMP</name>
        <dbReference type="ChEBI" id="CHEBI:58053"/>
        <note>ligand shared between dimeric partners</note>
    </ligand>
</feature>
<evidence type="ECO:0000256" key="7">
    <source>
        <dbReference type="ARBA" id="ARBA00023134"/>
    </source>
</evidence>
<dbReference type="CDD" id="cd03108">
    <property type="entry name" value="AdSS"/>
    <property type="match status" value="1"/>
</dbReference>
<dbReference type="PROSITE" id="PS01266">
    <property type="entry name" value="ADENYLOSUCCIN_SYN_1"/>
    <property type="match status" value="1"/>
</dbReference>
<dbReference type="KEGG" id="pbf:CFX0092_A2755"/>
<evidence type="ECO:0000256" key="1">
    <source>
        <dbReference type="ARBA" id="ARBA00011738"/>
    </source>
</evidence>
<feature type="active site" description="Proton acceptor" evidence="8">
    <location>
        <position position="13"/>
    </location>
</feature>
<dbReference type="PANTHER" id="PTHR11846:SF0">
    <property type="entry name" value="ADENYLOSUCCINATE SYNTHETASE"/>
    <property type="match status" value="1"/>
</dbReference>
<dbReference type="EC" id="6.3.4.4" evidence="8 10"/>
<dbReference type="SUPFAM" id="SSF52540">
    <property type="entry name" value="P-loop containing nucleoside triphosphate hydrolases"/>
    <property type="match status" value="1"/>
</dbReference>
<dbReference type="InterPro" id="IPR042109">
    <property type="entry name" value="Adenylosuccinate_synth_dom1"/>
</dbReference>
<keyword evidence="8" id="KW-0963">Cytoplasm</keyword>
<keyword evidence="12" id="KW-1185">Reference proteome</keyword>
<feature type="binding site" evidence="8">
    <location>
        <position position="310"/>
    </location>
    <ligand>
        <name>GTP</name>
        <dbReference type="ChEBI" id="CHEBI:37565"/>
    </ligand>
</feature>
<feature type="binding site" evidence="8">
    <location>
        <begin position="12"/>
        <end position="18"/>
    </location>
    <ligand>
        <name>GTP</name>
        <dbReference type="ChEBI" id="CHEBI:37565"/>
    </ligand>
</feature>
<dbReference type="GO" id="GO:0004019">
    <property type="term" value="F:adenylosuccinate synthase activity"/>
    <property type="evidence" value="ECO:0007669"/>
    <property type="project" value="UniProtKB-UniRule"/>
</dbReference>
<dbReference type="GO" id="GO:0005737">
    <property type="term" value="C:cytoplasm"/>
    <property type="evidence" value="ECO:0007669"/>
    <property type="project" value="UniProtKB-SubCell"/>
</dbReference>
<comment type="function">
    <text evidence="8">Plays an important role in the de novo pathway of purine nucleotide biosynthesis. Catalyzes the first committed step in the biosynthesis of AMP from IMP.</text>
</comment>
<dbReference type="InterPro" id="IPR033128">
    <property type="entry name" value="Adenylosuccin_syn_Lys_AS"/>
</dbReference>
<dbReference type="Gene3D" id="1.10.300.10">
    <property type="entry name" value="Adenylosuccinate Synthetase, subunit A, domain 2"/>
    <property type="match status" value="1"/>
</dbReference>
<keyword evidence="7 8" id="KW-0342">GTP-binding</keyword>
<evidence type="ECO:0000256" key="6">
    <source>
        <dbReference type="ARBA" id="ARBA00022842"/>
    </source>
</evidence>
<feature type="binding site" description="in other chain" evidence="8">
    <location>
        <begin position="38"/>
        <end position="41"/>
    </location>
    <ligand>
        <name>IMP</name>
        <dbReference type="ChEBI" id="CHEBI:58053"/>
        <note>ligand shared between dimeric partners</note>
    </ligand>
</feature>
<dbReference type="Pfam" id="PF00709">
    <property type="entry name" value="Adenylsucc_synt"/>
    <property type="match status" value="1"/>
</dbReference>
<dbReference type="GO" id="GO:0005525">
    <property type="term" value="F:GTP binding"/>
    <property type="evidence" value="ECO:0007669"/>
    <property type="project" value="UniProtKB-UniRule"/>
</dbReference>
<evidence type="ECO:0000256" key="9">
    <source>
        <dbReference type="PROSITE-ProRule" id="PRU10134"/>
    </source>
</evidence>
<accession>A0A161KAY4</accession>
<feature type="binding site" evidence="8">
    <location>
        <position position="13"/>
    </location>
    <ligand>
        <name>Mg(2+)</name>
        <dbReference type="ChEBI" id="CHEBI:18420"/>
    </ligand>
</feature>
<dbReference type="Gene3D" id="3.90.170.10">
    <property type="entry name" value="Adenylosuccinate Synthetase, subunit A, domain 3"/>
    <property type="match status" value="1"/>
</dbReference>
<feature type="binding site" description="in other chain" evidence="8">
    <location>
        <position position="308"/>
    </location>
    <ligand>
        <name>IMP</name>
        <dbReference type="ChEBI" id="CHEBI:58053"/>
        <note>ligand shared between dimeric partners</note>
    </ligand>
</feature>
<feature type="binding site" evidence="8">
    <location>
        <position position="40"/>
    </location>
    <ligand>
        <name>Mg(2+)</name>
        <dbReference type="ChEBI" id="CHEBI:18420"/>
    </ligand>
</feature>
<name>A0A161KAY4_9CHLR</name>
<dbReference type="EMBL" id="LN890655">
    <property type="protein sequence ID" value="CUS04633.2"/>
    <property type="molecule type" value="Genomic_DNA"/>
</dbReference>
<feature type="binding site" evidence="8">
    <location>
        <position position="144"/>
    </location>
    <ligand>
        <name>IMP</name>
        <dbReference type="ChEBI" id="CHEBI:58053"/>
        <note>ligand shared between dimeric partners</note>
    </ligand>
</feature>
<dbReference type="FunFam" id="3.90.170.10:FF:000001">
    <property type="entry name" value="Adenylosuccinate synthetase"/>
    <property type="match status" value="1"/>
</dbReference>
<dbReference type="FunFam" id="1.10.300.10:FF:000001">
    <property type="entry name" value="Adenylosuccinate synthetase"/>
    <property type="match status" value="1"/>
</dbReference>
<dbReference type="Proteomes" id="UP000215027">
    <property type="component" value="Chromosome I"/>
</dbReference>
<comment type="cofactor">
    <cofactor evidence="8">
        <name>Mg(2+)</name>
        <dbReference type="ChEBI" id="CHEBI:18420"/>
    </cofactor>
    <text evidence="8">Binds 1 Mg(2+) ion per subunit.</text>
</comment>
<evidence type="ECO:0000313" key="11">
    <source>
        <dbReference type="EMBL" id="CUS04633.2"/>
    </source>
</evidence>
<dbReference type="PROSITE" id="PS00513">
    <property type="entry name" value="ADENYLOSUCCIN_SYN_2"/>
    <property type="match status" value="1"/>
</dbReference>
<dbReference type="NCBIfam" id="TIGR00184">
    <property type="entry name" value="purA"/>
    <property type="match status" value="1"/>
</dbReference>
<evidence type="ECO:0000256" key="10">
    <source>
        <dbReference type="RuleBase" id="RU000520"/>
    </source>
</evidence>
<dbReference type="RefSeq" id="WP_095043941.1">
    <property type="nucleotide sequence ID" value="NZ_LN890655.1"/>
</dbReference>
<comment type="subcellular location">
    <subcellularLocation>
        <location evidence="8">Cytoplasm</location>
    </subcellularLocation>
</comment>
<gene>
    <name evidence="8 11" type="primary">purA</name>
    <name evidence="11" type="ORF">CFX0092_A2755</name>
</gene>
<proteinExistence type="inferred from homology"/>
<dbReference type="UniPathway" id="UPA00075">
    <property type="reaction ID" value="UER00335"/>
</dbReference>
<dbReference type="InterPro" id="IPR018220">
    <property type="entry name" value="Adenylosuccin_syn_GTP-bd"/>
</dbReference>
<evidence type="ECO:0000256" key="8">
    <source>
        <dbReference type="HAMAP-Rule" id="MF_00011"/>
    </source>
</evidence>
<dbReference type="Gene3D" id="3.40.440.10">
    <property type="entry name" value="Adenylosuccinate Synthetase, subunit A, domain 1"/>
    <property type="match status" value="1"/>
</dbReference>
<comment type="subunit">
    <text evidence="1 8">Homodimer.</text>
</comment>
<sequence>MPLNIIIGAQWGDEGKGHITDRLAHDAAVVARYSGGDNAGHTVTIAGEIFKLHLIPSGIIHPGVLCLIGNGTVVNPAVLLREMDALAARGVDVSPERLKLSGGAHLITPAHIALDQAHERARGKEAIGTTMRGIGPTYTDKARREGLRAELFADHDALAEALMAHVAAKNEALVGGYGEAALDGAAVAAEFAAHARRLAPHLVDGPLLVDEALRRGAMVLAEGAQGTLLDIDHGTYPFVTSSSPTAGGALTGLGVGPREVDRVIGVAKAFTTRVGSGPFPTELDGAAATRLRGTGEKPWDEFGTTTGRPRRVGWLDLPILRHARRVNSLSELVLTKLDILSGLDEIPVCVVYELDGRRVESFPHDLRALARCRPIYEMLPGWAEDVTETRRPGDLPDAARRYVDFVAAGAGAPVSYVSVGPGREQFIVM</sequence>
<feature type="binding site" evidence="8">
    <location>
        <begin position="40"/>
        <end position="42"/>
    </location>
    <ligand>
        <name>GTP</name>
        <dbReference type="ChEBI" id="CHEBI:37565"/>
    </ligand>
</feature>
<dbReference type="NCBIfam" id="NF002223">
    <property type="entry name" value="PRK01117.1"/>
    <property type="match status" value="1"/>
</dbReference>
<dbReference type="InterPro" id="IPR027417">
    <property type="entry name" value="P-loop_NTPase"/>
</dbReference>
<dbReference type="PANTHER" id="PTHR11846">
    <property type="entry name" value="ADENYLOSUCCINATE SYNTHETASE"/>
    <property type="match status" value="1"/>
</dbReference>
<keyword evidence="5 8" id="KW-0658">Purine biosynthesis</keyword>
<feature type="binding site" description="in other chain" evidence="8">
    <location>
        <position position="130"/>
    </location>
    <ligand>
        <name>IMP</name>
        <dbReference type="ChEBI" id="CHEBI:58053"/>
        <note>ligand shared between dimeric partners</note>
    </ligand>
</feature>